<keyword evidence="4" id="KW-0602">Photosynthesis</keyword>
<sequence>MASTLLSHSGLTLKGSPKLHPLPAMAAPRLLMVPKMKKGGIKCKVEERPECKSSGESTVSVTMAAVVAAVVAAAGPAAALVDERLSTEGTGLPFGLSNNLLAWILAGVFALIWALYFVYASSLDEDEDSGLSL</sequence>
<feature type="transmembrane region" description="Helical" evidence="10">
    <location>
        <begin position="100"/>
        <end position="119"/>
    </location>
</feature>
<keyword evidence="5" id="KW-0934">Plastid</keyword>
<protein>
    <recommendedName>
        <fullName evidence="9">PSII 6.1 kDa protein</fullName>
    </recommendedName>
</protein>
<accession>A0A6J1CNY5</accession>
<evidence type="ECO:0000313" key="12">
    <source>
        <dbReference type="RefSeq" id="XP_022143021.1"/>
    </source>
</evidence>
<evidence type="ECO:0000256" key="8">
    <source>
        <dbReference type="ARBA" id="ARBA00023276"/>
    </source>
</evidence>
<dbReference type="GeneID" id="111013009"/>
<keyword evidence="6" id="KW-0793">Thylakoid</keyword>
<dbReference type="GO" id="GO:0015979">
    <property type="term" value="P:photosynthesis"/>
    <property type="evidence" value="ECO:0007669"/>
    <property type="project" value="UniProtKB-KW"/>
</dbReference>
<keyword evidence="3" id="KW-0150">Chloroplast</keyword>
<evidence type="ECO:0000256" key="3">
    <source>
        <dbReference type="ARBA" id="ARBA00022528"/>
    </source>
</evidence>
<dbReference type="PANTHER" id="PTHR34552:SF1">
    <property type="entry name" value="PHOTOSYSTEM II REACTION CENTER W PROTEIN, CHLOROPLASTIC"/>
    <property type="match status" value="1"/>
</dbReference>
<comment type="similarity">
    <text evidence="2">Belongs to the psbW family.</text>
</comment>
<dbReference type="AlphaFoldDB" id="A0A6J1CNY5"/>
<dbReference type="KEGG" id="mcha:111013009"/>
<dbReference type="GO" id="GO:0042549">
    <property type="term" value="P:photosystem II stabilization"/>
    <property type="evidence" value="ECO:0007669"/>
    <property type="project" value="TreeGrafter"/>
</dbReference>
<dbReference type="PANTHER" id="PTHR34552">
    <property type="entry name" value="PHOTOSYSTEM II REACTION CENTER W PROTEIN, CHLOROPLASTIC"/>
    <property type="match status" value="1"/>
</dbReference>
<evidence type="ECO:0000256" key="4">
    <source>
        <dbReference type="ARBA" id="ARBA00022531"/>
    </source>
</evidence>
<evidence type="ECO:0000256" key="10">
    <source>
        <dbReference type="SAM" id="Phobius"/>
    </source>
</evidence>
<feature type="transmembrane region" description="Helical" evidence="10">
    <location>
        <begin position="58"/>
        <end position="80"/>
    </location>
</feature>
<evidence type="ECO:0000256" key="9">
    <source>
        <dbReference type="ARBA" id="ARBA00031756"/>
    </source>
</evidence>
<dbReference type="OrthoDB" id="2017665at2759"/>
<keyword evidence="10" id="KW-0812">Transmembrane</keyword>
<reference evidence="12" key="1">
    <citation type="submission" date="2025-08" db="UniProtKB">
        <authorList>
            <consortium name="RefSeq"/>
        </authorList>
    </citation>
    <scope>IDENTIFICATION</scope>
    <source>
        <strain evidence="12">OHB3-1</strain>
    </source>
</reference>
<dbReference type="Pfam" id="PF07123">
    <property type="entry name" value="PsbW"/>
    <property type="match status" value="1"/>
</dbReference>
<keyword evidence="11" id="KW-1185">Reference proteome</keyword>
<keyword evidence="7 10" id="KW-0472">Membrane</keyword>
<proteinExistence type="inferred from homology"/>
<comment type="subcellular location">
    <subcellularLocation>
        <location evidence="1">Plastid</location>
        <location evidence="1">Chloroplast thylakoid membrane</location>
        <topology evidence="1">Single-pass membrane protein</topology>
    </subcellularLocation>
</comment>
<dbReference type="GO" id="GO:0009523">
    <property type="term" value="C:photosystem II"/>
    <property type="evidence" value="ECO:0007669"/>
    <property type="project" value="UniProtKB-KW"/>
</dbReference>
<organism evidence="11 12">
    <name type="scientific">Momordica charantia</name>
    <name type="common">Bitter gourd</name>
    <name type="synonym">Balsam pear</name>
    <dbReference type="NCBI Taxonomy" id="3673"/>
    <lineage>
        <taxon>Eukaryota</taxon>
        <taxon>Viridiplantae</taxon>
        <taxon>Streptophyta</taxon>
        <taxon>Embryophyta</taxon>
        <taxon>Tracheophyta</taxon>
        <taxon>Spermatophyta</taxon>
        <taxon>Magnoliopsida</taxon>
        <taxon>eudicotyledons</taxon>
        <taxon>Gunneridae</taxon>
        <taxon>Pentapetalae</taxon>
        <taxon>rosids</taxon>
        <taxon>fabids</taxon>
        <taxon>Cucurbitales</taxon>
        <taxon>Cucurbitaceae</taxon>
        <taxon>Momordiceae</taxon>
        <taxon>Momordica</taxon>
    </lineage>
</organism>
<dbReference type="Proteomes" id="UP000504603">
    <property type="component" value="Unplaced"/>
</dbReference>
<dbReference type="RefSeq" id="XP_022143021.1">
    <property type="nucleotide sequence ID" value="XM_022287329.1"/>
</dbReference>
<evidence type="ECO:0000256" key="6">
    <source>
        <dbReference type="ARBA" id="ARBA00023078"/>
    </source>
</evidence>
<name>A0A6J1CNY5_MOMCH</name>
<evidence type="ECO:0000256" key="5">
    <source>
        <dbReference type="ARBA" id="ARBA00022640"/>
    </source>
</evidence>
<keyword evidence="10" id="KW-1133">Transmembrane helix</keyword>
<dbReference type="InterPro" id="IPR009806">
    <property type="entry name" value="PSII_PsbW_class2"/>
</dbReference>
<keyword evidence="8" id="KW-0604">Photosystem II</keyword>
<evidence type="ECO:0000256" key="2">
    <source>
        <dbReference type="ARBA" id="ARBA00010395"/>
    </source>
</evidence>
<evidence type="ECO:0000256" key="1">
    <source>
        <dbReference type="ARBA" id="ARBA00004581"/>
    </source>
</evidence>
<evidence type="ECO:0000256" key="7">
    <source>
        <dbReference type="ARBA" id="ARBA00023136"/>
    </source>
</evidence>
<evidence type="ECO:0000313" key="11">
    <source>
        <dbReference type="Proteomes" id="UP000504603"/>
    </source>
</evidence>
<gene>
    <name evidence="12" type="primary">LOC111013009</name>
</gene>
<dbReference type="GO" id="GO:0009535">
    <property type="term" value="C:chloroplast thylakoid membrane"/>
    <property type="evidence" value="ECO:0007669"/>
    <property type="project" value="UniProtKB-SubCell"/>
</dbReference>